<keyword evidence="1" id="KW-0812">Transmembrane</keyword>
<evidence type="ECO:0000313" key="2">
    <source>
        <dbReference type="EMBL" id="KAF5187012.1"/>
    </source>
</evidence>
<dbReference type="AlphaFoldDB" id="A0A7J6VRL3"/>
<name>A0A7J6VRL3_THATH</name>
<sequence length="57" mass="6440">SDLISKRISTTFSIHLLISLSFNVLLLSISKATHFISLTKIKSIWLLHETSASIEQR</sequence>
<comment type="caution">
    <text evidence="2">The sequence shown here is derived from an EMBL/GenBank/DDBJ whole genome shotgun (WGS) entry which is preliminary data.</text>
</comment>
<reference evidence="2 3" key="1">
    <citation type="submission" date="2020-06" db="EMBL/GenBank/DDBJ databases">
        <title>Transcriptomic and genomic resources for Thalictrum thalictroides and T. hernandezii: Facilitating candidate gene discovery in an emerging model plant lineage.</title>
        <authorList>
            <person name="Arias T."/>
            <person name="Riano-Pachon D.M."/>
            <person name="Di Stilio V.S."/>
        </authorList>
    </citation>
    <scope>NUCLEOTIDE SEQUENCE [LARGE SCALE GENOMIC DNA]</scope>
    <source>
        <strain evidence="3">cv. WT478/WT964</strain>
        <tissue evidence="2">Leaves</tissue>
    </source>
</reference>
<keyword evidence="3" id="KW-1185">Reference proteome</keyword>
<gene>
    <name evidence="2" type="ORF">FRX31_023401</name>
</gene>
<protein>
    <submittedName>
        <fullName evidence="2">Uncharacterized protein</fullName>
    </submittedName>
</protein>
<accession>A0A7J6VRL3</accession>
<organism evidence="2 3">
    <name type="scientific">Thalictrum thalictroides</name>
    <name type="common">Rue-anemone</name>
    <name type="synonym">Anemone thalictroides</name>
    <dbReference type="NCBI Taxonomy" id="46969"/>
    <lineage>
        <taxon>Eukaryota</taxon>
        <taxon>Viridiplantae</taxon>
        <taxon>Streptophyta</taxon>
        <taxon>Embryophyta</taxon>
        <taxon>Tracheophyta</taxon>
        <taxon>Spermatophyta</taxon>
        <taxon>Magnoliopsida</taxon>
        <taxon>Ranunculales</taxon>
        <taxon>Ranunculaceae</taxon>
        <taxon>Thalictroideae</taxon>
        <taxon>Thalictrum</taxon>
    </lineage>
</organism>
<feature type="non-terminal residue" evidence="2">
    <location>
        <position position="1"/>
    </location>
</feature>
<dbReference type="Proteomes" id="UP000554482">
    <property type="component" value="Unassembled WGS sequence"/>
</dbReference>
<dbReference type="EMBL" id="JABWDY010028547">
    <property type="protein sequence ID" value="KAF5187012.1"/>
    <property type="molecule type" value="Genomic_DNA"/>
</dbReference>
<proteinExistence type="predicted"/>
<keyword evidence="1" id="KW-1133">Transmembrane helix</keyword>
<feature type="transmembrane region" description="Helical" evidence="1">
    <location>
        <begin position="12"/>
        <end position="30"/>
    </location>
</feature>
<evidence type="ECO:0000256" key="1">
    <source>
        <dbReference type="SAM" id="Phobius"/>
    </source>
</evidence>
<evidence type="ECO:0000313" key="3">
    <source>
        <dbReference type="Proteomes" id="UP000554482"/>
    </source>
</evidence>
<keyword evidence="1" id="KW-0472">Membrane</keyword>